<gene>
    <name evidence="1" type="ORF">E1294_45760</name>
</gene>
<reference evidence="1 2" key="1">
    <citation type="submission" date="2019-03" db="EMBL/GenBank/DDBJ databases">
        <title>Draft genome sequences of novel Actinobacteria.</title>
        <authorList>
            <person name="Sahin N."/>
            <person name="Ay H."/>
            <person name="Saygin H."/>
        </authorList>
    </citation>
    <scope>NUCLEOTIDE SEQUENCE [LARGE SCALE GENOMIC DNA]</scope>
    <source>
        <strain evidence="1 2">KC712</strain>
    </source>
</reference>
<evidence type="ECO:0000313" key="2">
    <source>
        <dbReference type="Proteomes" id="UP000294543"/>
    </source>
</evidence>
<evidence type="ECO:0000313" key="1">
    <source>
        <dbReference type="EMBL" id="TDD11117.1"/>
    </source>
</evidence>
<proteinExistence type="predicted"/>
<dbReference type="Gene3D" id="3.40.50.1820">
    <property type="entry name" value="alpha/beta hydrolase"/>
    <property type="match status" value="1"/>
</dbReference>
<organism evidence="1 2">
    <name type="scientific">Nonomuraea diastatica</name>
    <dbReference type="NCBI Taxonomy" id="1848329"/>
    <lineage>
        <taxon>Bacteria</taxon>
        <taxon>Bacillati</taxon>
        <taxon>Actinomycetota</taxon>
        <taxon>Actinomycetes</taxon>
        <taxon>Streptosporangiales</taxon>
        <taxon>Streptosporangiaceae</taxon>
        <taxon>Nonomuraea</taxon>
    </lineage>
</organism>
<sequence length="200" mass="20903">MSARCPRNPAPCHSATPSPAPAIVWGGSLGAFIVLDLLSRHPALVRAALVHEPPLFTVLPDTPLPPLPHDVTDPRTAMAAHARRTLGGDCDRLDAHQRERLLANGEAFFGADAPGAAASLPSPGVLASELAGSSVPLYVLAAPGEPEPALRRASRWVADQAGTTVIDLPGGHMPYAVEPEATARLLTDILHHPPAREIPT</sequence>
<dbReference type="SUPFAM" id="SSF53474">
    <property type="entry name" value="alpha/beta-Hydrolases"/>
    <property type="match status" value="1"/>
</dbReference>
<keyword evidence="1" id="KW-0378">Hydrolase</keyword>
<keyword evidence="2" id="KW-1185">Reference proteome</keyword>
<protein>
    <submittedName>
        <fullName evidence="1">Alpha/beta fold hydrolase</fullName>
    </submittedName>
</protein>
<dbReference type="EMBL" id="SMKP01000225">
    <property type="protein sequence ID" value="TDD11117.1"/>
    <property type="molecule type" value="Genomic_DNA"/>
</dbReference>
<dbReference type="Proteomes" id="UP000294543">
    <property type="component" value="Unassembled WGS sequence"/>
</dbReference>
<dbReference type="GO" id="GO:0016787">
    <property type="term" value="F:hydrolase activity"/>
    <property type="evidence" value="ECO:0007669"/>
    <property type="project" value="UniProtKB-KW"/>
</dbReference>
<accession>A0A4R4W2V1</accession>
<name>A0A4R4W2V1_9ACTN</name>
<dbReference type="AlphaFoldDB" id="A0A4R4W2V1"/>
<comment type="caution">
    <text evidence="1">The sequence shown here is derived from an EMBL/GenBank/DDBJ whole genome shotgun (WGS) entry which is preliminary data.</text>
</comment>
<dbReference type="RefSeq" id="WP_132518049.1">
    <property type="nucleotide sequence ID" value="NZ_SMKP01000225.1"/>
</dbReference>
<dbReference type="InterPro" id="IPR029058">
    <property type="entry name" value="AB_hydrolase_fold"/>
</dbReference>